<dbReference type="AlphaFoldDB" id="A0A1I6G740"/>
<dbReference type="OrthoDB" id="7594693at2"/>
<dbReference type="EMBL" id="FOYV01000001">
    <property type="protein sequence ID" value="SFR38013.1"/>
    <property type="molecule type" value="Genomic_DNA"/>
</dbReference>
<sequence>MAEMEFRAKDGNSYTIKIDDKGERIEVFLQGVNLGHILLERRCDPPIEPEHFYINDLALNKYRGKGLGEAALLFHINQFGVPILAAREHGPKREDGSHLIDDGVPFIRRMREKGIVCPEPEERD</sequence>
<keyword evidence="2" id="KW-1185">Reference proteome</keyword>
<organism evidence="1 2">
    <name type="scientific">Marinobacter gudaonensis</name>
    <dbReference type="NCBI Taxonomy" id="375760"/>
    <lineage>
        <taxon>Bacteria</taxon>
        <taxon>Pseudomonadati</taxon>
        <taxon>Pseudomonadota</taxon>
        <taxon>Gammaproteobacteria</taxon>
        <taxon>Pseudomonadales</taxon>
        <taxon>Marinobacteraceae</taxon>
        <taxon>Marinobacter</taxon>
    </lineage>
</organism>
<protein>
    <recommendedName>
        <fullName evidence="3">N-acetyltransferase domain-containing protein</fullName>
    </recommendedName>
</protein>
<dbReference type="Proteomes" id="UP000199290">
    <property type="component" value="Unassembled WGS sequence"/>
</dbReference>
<proteinExistence type="predicted"/>
<evidence type="ECO:0000313" key="1">
    <source>
        <dbReference type="EMBL" id="SFR38013.1"/>
    </source>
</evidence>
<dbReference type="RefSeq" id="WP_091984775.1">
    <property type="nucleotide sequence ID" value="NZ_FOYV01000001.1"/>
</dbReference>
<accession>A0A1I6G740</accession>
<evidence type="ECO:0008006" key="3">
    <source>
        <dbReference type="Google" id="ProtNLM"/>
    </source>
</evidence>
<name>A0A1I6G740_9GAMM</name>
<reference evidence="2" key="1">
    <citation type="submission" date="2016-10" db="EMBL/GenBank/DDBJ databases">
        <authorList>
            <person name="Varghese N."/>
            <person name="Submissions S."/>
        </authorList>
    </citation>
    <scope>NUCLEOTIDE SEQUENCE [LARGE SCALE GENOMIC DNA]</scope>
    <source>
        <strain evidence="2">CGMCC 1.6294</strain>
    </source>
</reference>
<gene>
    <name evidence="1" type="ORF">SAMN04488073_0113</name>
</gene>
<evidence type="ECO:0000313" key="2">
    <source>
        <dbReference type="Proteomes" id="UP000199290"/>
    </source>
</evidence>